<dbReference type="GO" id="GO:0005789">
    <property type="term" value="C:endoplasmic reticulum membrane"/>
    <property type="evidence" value="ECO:0007669"/>
    <property type="project" value="UniProtKB-SubCell"/>
</dbReference>
<keyword evidence="11 28" id="KW-0560">Oxidoreductase</keyword>
<comment type="catalytic activity">
    <reaction evidence="25">
        <text>decanal + NAD(+) + H2O = decanoate + NADH + 2 H(+)</text>
        <dbReference type="Rhea" id="RHEA:44104"/>
        <dbReference type="ChEBI" id="CHEBI:15377"/>
        <dbReference type="ChEBI" id="CHEBI:15378"/>
        <dbReference type="ChEBI" id="CHEBI:27689"/>
        <dbReference type="ChEBI" id="CHEBI:31457"/>
        <dbReference type="ChEBI" id="CHEBI:57540"/>
        <dbReference type="ChEBI" id="CHEBI:57945"/>
    </reaction>
</comment>
<dbReference type="Pfam" id="PF00171">
    <property type="entry name" value="Aldedh"/>
    <property type="match status" value="1"/>
</dbReference>
<dbReference type="InterPro" id="IPR016163">
    <property type="entry name" value="Ald_DH_C"/>
</dbReference>
<comment type="catalytic activity">
    <reaction evidence="23">
        <text>(2E)-hexadecenal + NAD(+) + H2O = (E)-hexadec-2-enoate + NADH + 2 H(+)</text>
        <dbReference type="Rhea" id="RHEA:36135"/>
        <dbReference type="ChEBI" id="CHEBI:15377"/>
        <dbReference type="ChEBI" id="CHEBI:15378"/>
        <dbReference type="ChEBI" id="CHEBI:17585"/>
        <dbReference type="ChEBI" id="CHEBI:57540"/>
        <dbReference type="ChEBI" id="CHEBI:57945"/>
        <dbReference type="ChEBI" id="CHEBI:72745"/>
    </reaction>
</comment>
<keyword evidence="7" id="KW-0256">Endoplasmic reticulum</keyword>
<dbReference type="Gene3D" id="3.40.309.10">
    <property type="entry name" value="Aldehyde Dehydrogenase, Chain A, domain 2"/>
    <property type="match status" value="1"/>
</dbReference>
<dbReference type="GO" id="GO:0006631">
    <property type="term" value="P:fatty acid metabolic process"/>
    <property type="evidence" value="ECO:0007669"/>
    <property type="project" value="UniProtKB-KW"/>
</dbReference>
<evidence type="ECO:0000256" key="12">
    <source>
        <dbReference type="ARBA" id="ARBA00023027"/>
    </source>
</evidence>
<keyword evidence="12" id="KW-0520">NAD</keyword>
<dbReference type="FunFam" id="3.40.605.10:FF:000004">
    <property type="entry name" value="Aldehyde dehydrogenase"/>
    <property type="match status" value="1"/>
</dbReference>
<sequence>MSREQQAVARARKAFETGRSKPLEYRICQLKNLQRLFTERQKEIVDAIKKDLNKSEQGAQLYETLGLEGEIGLALRKLKEWAAPRSVEKNLLTLSDTVYIQPEPLGVVLIIGAWNYPWAVTIQPLVGAIAAGNAAVVKPSEVCVHTAKVMEDLLPLYIDKELYPVVTGGVTETQELLRQRFDHIFYTGNSTVGKIIMEAAAKNLTPVTLELGGKSPCYIDKNCDISIACRRVTWGKYTNCGQTCIAPDYILCEPSIQDRVIEEVKKSIKEFYTDNPKTCPDYGRIINQHHFKRVMKLLSDSTIAAGGQNDESDCYIAPTVLRDVKPEANVMQEEIFGPVLPILTVSGLDEAIKFINKREKPLALYVFSPDEKLINKVRDETSSGGMVANDCLVHFSISSLPFGGVGNSGMGSYHGKFSFDQLSHMRSCLIKQLKMEGVNSMRYPPHTAKKLGWARFFILKTVDFAKLAICLKLLPSVCQL</sequence>
<accession>A0A3Q1CTL3</accession>
<evidence type="ECO:0000256" key="26">
    <source>
        <dbReference type="ARBA" id="ARBA00049148"/>
    </source>
</evidence>
<dbReference type="OMA" id="EIDWCKQ"/>
<dbReference type="PROSITE" id="PS00070">
    <property type="entry name" value="ALDEHYDE_DEHYDR_CYS"/>
    <property type="match status" value="1"/>
</dbReference>
<evidence type="ECO:0000256" key="21">
    <source>
        <dbReference type="ARBA" id="ARBA00048648"/>
    </source>
</evidence>
<comment type="catalytic activity">
    <reaction evidence="20">
        <text>22-oxodocosanoate + NAD(+) + H2O = docosanedioate + NADH + 2 H(+)</text>
        <dbReference type="Rhea" id="RHEA:39015"/>
        <dbReference type="ChEBI" id="CHEBI:15377"/>
        <dbReference type="ChEBI" id="CHEBI:15378"/>
        <dbReference type="ChEBI" id="CHEBI:57540"/>
        <dbReference type="ChEBI" id="CHEBI:57945"/>
        <dbReference type="ChEBI" id="CHEBI:76298"/>
        <dbReference type="ChEBI" id="CHEBI:76299"/>
    </reaction>
</comment>
<evidence type="ECO:0000256" key="8">
    <source>
        <dbReference type="ARBA" id="ARBA00022832"/>
    </source>
</evidence>
<dbReference type="GO" id="GO:0004028">
    <property type="term" value="F:3-chloroallyl aldehyde dehydrogenase activity"/>
    <property type="evidence" value="ECO:0007669"/>
    <property type="project" value="TreeGrafter"/>
</dbReference>
<evidence type="ECO:0000256" key="28">
    <source>
        <dbReference type="PIRNR" id="PIRNR036492"/>
    </source>
</evidence>
<evidence type="ECO:0000256" key="17">
    <source>
        <dbReference type="ARBA" id="ARBA00047920"/>
    </source>
</evidence>
<dbReference type="InterPro" id="IPR029510">
    <property type="entry name" value="Ald_DH_CS_GLU"/>
</dbReference>
<dbReference type="Ensembl" id="ENSAOCT00000025592.2">
    <property type="protein sequence ID" value="ENSAOCP00000030520.2"/>
    <property type="gene ID" value="ENSAOCG00000021547.2"/>
</dbReference>
<evidence type="ECO:0000256" key="7">
    <source>
        <dbReference type="ARBA" id="ARBA00022824"/>
    </source>
</evidence>
<evidence type="ECO:0000256" key="1">
    <source>
        <dbReference type="ARBA" id="ARBA00004131"/>
    </source>
</evidence>
<evidence type="ECO:0000256" key="13">
    <source>
        <dbReference type="ARBA" id="ARBA00023098"/>
    </source>
</evidence>
<feature type="domain" description="Aldehyde dehydrogenase" evidence="32">
    <location>
        <begin position="5"/>
        <end position="426"/>
    </location>
</feature>
<dbReference type="CDD" id="cd07132">
    <property type="entry name" value="ALDH_F3AB"/>
    <property type="match status" value="1"/>
</dbReference>
<evidence type="ECO:0000256" key="31">
    <source>
        <dbReference type="RuleBase" id="RU003345"/>
    </source>
</evidence>
<proteinExistence type="inferred from homology"/>
<evidence type="ECO:0000256" key="5">
    <source>
        <dbReference type="ARBA" id="ARBA00022553"/>
    </source>
</evidence>
<evidence type="ECO:0000313" key="33">
    <source>
        <dbReference type="Ensembl" id="ENSAOCP00000030520.2"/>
    </source>
</evidence>
<feature type="active site" evidence="29">
    <location>
        <position position="244"/>
    </location>
</feature>
<keyword evidence="14" id="KW-0472">Membrane</keyword>
<dbReference type="GeneTree" id="ENSGT00940000165264"/>
<keyword evidence="9" id="KW-0492">Microsome</keyword>
<evidence type="ECO:0000256" key="2">
    <source>
        <dbReference type="ARBA" id="ARBA00004524"/>
    </source>
</evidence>
<comment type="catalytic activity">
    <reaction evidence="15">
        <text>2,6,10,14-tetramethylpentadecanal + NAD(+) + H2O = 2,6,10,14-tetramethylpentadecanoate + NADH + 2 H(+)</text>
        <dbReference type="Rhea" id="RHEA:44016"/>
        <dbReference type="ChEBI" id="CHEBI:15377"/>
        <dbReference type="ChEBI" id="CHEBI:15378"/>
        <dbReference type="ChEBI" id="CHEBI:49189"/>
        <dbReference type="ChEBI" id="CHEBI:57540"/>
        <dbReference type="ChEBI" id="CHEBI:57945"/>
        <dbReference type="ChEBI" id="CHEBI:77268"/>
    </reaction>
</comment>
<protein>
    <recommendedName>
        <fullName evidence="28">Aldehyde dehydrogenase</fullName>
    </recommendedName>
</protein>
<dbReference type="InterPro" id="IPR016160">
    <property type="entry name" value="Ald_DH_CS_CYS"/>
</dbReference>
<dbReference type="PROSITE" id="PS00687">
    <property type="entry name" value="ALDEHYDE_DEHYDR_GLU"/>
    <property type="match status" value="1"/>
</dbReference>
<evidence type="ECO:0000256" key="22">
    <source>
        <dbReference type="ARBA" id="ARBA00048806"/>
    </source>
</evidence>
<reference evidence="33" key="2">
    <citation type="submission" date="2025-08" db="UniProtKB">
        <authorList>
            <consortium name="Ensembl"/>
        </authorList>
    </citation>
    <scope>IDENTIFICATION</scope>
</reference>
<organism evidence="33 34">
    <name type="scientific">Amphiprion ocellaris</name>
    <name type="common">Clown anemonefish</name>
    <dbReference type="NCBI Taxonomy" id="80972"/>
    <lineage>
        <taxon>Eukaryota</taxon>
        <taxon>Metazoa</taxon>
        <taxon>Chordata</taxon>
        <taxon>Craniata</taxon>
        <taxon>Vertebrata</taxon>
        <taxon>Euteleostomi</taxon>
        <taxon>Actinopterygii</taxon>
        <taxon>Neopterygii</taxon>
        <taxon>Teleostei</taxon>
        <taxon>Neoteleostei</taxon>
        <taxon>Acanthomorphata</taxon>
        <taxon>Ovalentaria</taxon>
        <taxon>Pomacentridae</taxon>
        <taxon>Amphiprion</taxon>
    </lineage>
</organism>
<comment type="subcellular location">
    <subcellularLocation>
        <location evidence="1">Endoplasmic reticulum membrane</location>
        <topology evidence="1">Single-pass membrane protein</topology>
        <orientation evidence="1">Cytoplasmic side</orientation>
    </subcellularLocation>
    <subcellularLocation>
        <location evidence="2">Microsome membrane</location>
    </subcellularLocation>
</comment>
<evidence type="ECO:0000259" key="32">
    <source>
        <dbReference type="Pfam" id="PF00171"/>
    </source>
</evidence>
<evidence type="ECO:0000256" key="14">
    <source>
        <dbReference type="ARBA" id="ARBA00023136"/>
    </source>
</evidence>
<keyword evidence="34" id="KW-1185">Reference proteome</keyword>
<evidence type="ECO:0000256" key="16">
    <source>
        <dbReference type="ARBA" id="ARBA00047531"/>
    </source>
</evidence>
<dbReference type="AlphaFoldDB" id="A0A3Q1CTL3"/>
<dbReference type="PANTHER" id="PTHR43570">
    <property type="entry name" value="ALDEHYDE DEHYDROGENASE"/>
    <property type="match status" value="1"/>
</dbReference>
<keyword evidence="6" id="KW-0812">Transmembrane</keyword>
<comment type="catalytic activity">
    <reaction evidence="21">
        <text>octadecanal + NAD(+) + H2O = octadecanoate + NADH + 2 H(+)</text>
        <dbReference type="Rhea" id="RHEA:44020"/>
        <dbReference type="ChEBI" id="CHEBI:15377"/>
        <dbReference type="ChEBI" id="CHEBI:15378"/>
        <dbReference type="ChEBI" id="CHEBI:17034"/>
        <dbReference type="ChEBI" id="CHEBI:25629"/>
        <dbReference type="ChEBI" id="CHEBI:57540"/>
        <dbReference type="ChEBI" id="CHEBI:57945"/>
    </reaction>
</comment>
<dbReference type="GO" id="GO:0120553">
    <property type="term" value="F:farnesal dehydrogenase (NAD+) activity"/>
    <property type="evidence" value="ECO:0007669"/>
    <property type="project" value="UniProtKB-EC"/>
</dbReference>
<comment type="catalytic activity">
    <reaction evidence="17">
        <text>(2E,6E)-farnesal + NAD(+) + H2O = (2E,6E)-farnesoate + NADH + 2 H(+)</text>
        <dbReference type="Rhea" id="RHEA:24216"/>
        <dbReference type="ChEBI" id="CHEBI:15377"/>
        <dbReference type="ChEBI" id="CHEBI:15378"/>
        <dbReference type="ChEBI" id="CHEBI:15894"/>
        <dbReference type="ChEBI" id="CHEBI:57540"/>
        <dbReference type="ChEBI" id="CHEBI:57945"/>
        <dbReference type="ChEBI" id="CHEBI:83276"/>
        <dbReference type="EC" id="1.2.1.94"/>
    </reaction>
</comment>
<dbReference type="InterPro" id="IPR012394">
    <property type="entry name" value="Aldehyde_DH_NAD(P)"/>
</dbReference>
<dbReference type="STRING" id="80972.ENSAOCP00000030520"/>
<comment type="catalytic activity">
    <reaction evidence="24">
        <text>a fatty aldehyde + NAD(+) + H2O = a fatty acid + NADH + 2 H(+)</text>
        <dbReference type="Rhea" id="RHEA:49832"/>
        <dbReference type="ChEBI" id="CHEBI:15377"/>
        <dbReference type="ChEBI" id="CHEBI:15378"/>
        <dbReference type="ChEBI" id="CHEBI:28868"/>
        <dbReference type="ChEBI" id="CHEBI:35746"/>
        <dbReference type="ChEBI" id="CHEBI:57540"/>
        <dbReference type="ChEBI" id="CHEBI:57945"/>
    </reaction>
</comment>
<evidence type="ECO:0000256" key="25">
    <source>
        <dbReference type="ARBA" id="ARBA00048972"/>
    </source>
</evidence>
<evidence type="ECO:0000256" key="4">
    <source>
        <dbReference type="ARBA" id="ARBA00011738"/>
    </source>
</evidence>
<evidence type="ECO:0000256" key="9">
    <source>
        <dbReference type="ARBA" id="ARBA00022848"/>
    </source>
</evidence>
<comment type="similarity">
    <text evidence="3 28 31">Belongs to the aldehyde dehydrogenase family.</text>
</comment>
<dbReference type="InterPro" id="IPR016161">
    <property type="entry name" value="Ald_DH/histidinol_DH"/>
</dbReference>
<dbReference type="Proteomes" id="UP001501940">
    <property type="component" value="Chromosome 14"/>
</dbReference>
<evidence type="ECO:0000313" key="34">
    <source>
        <dbReference type="Proteomes" id="UP001501940"/>
    </source>
</evidence>
<comment type="catalytic activity">
    <reaction evidence="18">
        <text>tetradecanal + NAD(+) + H2O = tetradecanoate + NADH + 2 H(+)</text>
        <dbReference type="Rhea" id="RHEA:44172"/>
        <dbReference type="ChEBI" id="CHEBI:15377"/>
        <dbReference type="ChEBI" id="CHEBI:15378"/>
        <dbReference type="ChEBI" id="CHEBI:30807"/>
        <dbReference type="ChEBI" id="CHEBI:57540"/>
        <dbReference type="ChEBI" id="CHEBI:57945"/>
        <dbReference type="ChEBI" id="CHEBI:84067"/>
    </reaction>
</comment>
<feature type="active site" evidence="29 30">
    <location>
        <position position="210"/>
    </location>
</feature>
<dbReference type="PIRSF" id="PIRSF036492">
    <property type="entry name" value="ALDH"/>
    <property type="match status" value="1"/>
</dbReference>
<evidence type="ECO:0000256" key="27">
    <source>
        <dbReference type="ARBA" id="ARBA00049194"/>
    </source>
</evidence>
<evidence type="ECO:0000256" key="19">
    <source>
        <dbReference type="ARBA" id="ARBA00048322"/>
    </source>
</evidence>
<dbReference type="FunFam" id="3.40.309.10:FF:000003">
    <property type="entry name" value="Aldehyde dehydrogenase"/>
    <property type="match status" value="1"/>
</dbReference>
<reference evidence="33" key="3">
    <citation type="submission" date="2025-09" db="UniProtKB">
        <authorList>
            <consortium name="Ensembl"/>
        </authorList>
    </citation>
    <scope>IDENTIFICATION</scope>
</reference>
<comment type="catalytic activity">
    <reaction evidence="16">
        <text>heptanal + NAD(+) + H2O = heptanoate + NADH + 2 H(+)</text>
        <dbReference type="Rhea" id="RHEA:44108"/>
        <dbReference type="ChEBI" id="CHEBI:15377"/>
        <dbReference type="ChEBI" id="CHEBI:15378"/>
        <dbReference type="ChEBI" id="CHEBI:32362"/>
        <dbReference type="ChEBI" id="CHEBI:34787"/>
        <dbReference type="ChEBI" id="CHEBI:57540"/>
        <dbReference type="ChEBI" id="CHEBI:57945"/>
    </reaction>
</comment>
<evidence type="ECO:0000256" key="24">
    <source>
        <dbReference type="ARBA" id="ARBA00048895"/>
    </source>
</evidence>
<dbReference type="InterPro" id="IPR016162">
    <property type="entry name" value="Ald_DH_N"/>
</dbReference>
<keyword evidence="10" id="KW-1133">Transmembrane helix</keyword>
<reference evidence="33 34" key="1">
    <citation type="submission" date="2022-01" db="EMBL/GenBank/DDBJ databases">
        <title>A chromosome-scale genome assembly of the false clownfish, Amphiprion ocellaris.</title>
        <authorList>
            <person name="Ryu T."/>
        </authorList>
    </citation>
    <scope>NUCLEOTIDE SEQUENCE [LARGE SCALE GENOMIC DNA]</scope>
</reference>
<keyword evidence="5" id="KW-0597">Phosphoprotein</keyword>
<comment type="subunit">
    <text evidence="4">Homodimer.</text>
</comment>
<dbReference type="PANTHER" id="PTHR43570:SF9">
    <property type="entry name" value="ALDEHYDE DEHYDROGENASE FAMILY 3 MEMBER A2"/>
    <property type="match status" value="1"/>
</dbReference>
<comment type="catalytic activity">
    <reaction evidence="26">
        <text>hexadecanoate + NADH + 2 H(+) = hexadecanal + NAD(+) + H2O</text>
        <dbReference type="Rhea" id="RHEA:33739"/>
        <dbReference type="ChEBI" id="CHEBI:7896"/>
        <dbReference type="ChEBI" id="CHEBI:15377"/>
        <dbReference type="ChEBI" id="CHEBI:15378"/>
        <dbReference type="ChEBI" id="CHEBI:17600"/>
        <dbReference type="ChEBI" id="CHEBI:57540"/>
        <dbReference type="ChEBI" id="CHEBI:57945"/>
    </reaction>
</comment>
<evidence type="ECO:0000256" key="29">
    <source>
        <dbReference type="PIRSR" id="PIRSR036492-1"/>
    </source>
</evidence>
<dbReference type="InterPro" id="IPR015590">
    <property type="entry name" value="Aldehyde_DH_dom"/>
</dbReference>
<dbReference type="Gene3D" id="3.40.605.10">
    <property type="entry name" value="Aldehyde Dehydrogenase, Chain A, domain 1"/>
    <property type="match status" value="1"/>
</dbReference>
<keyword evidence="13" id="KW-0443">Lipid metabolism</keyword>
<name>A0A3Q1CTL3_AMPOC</name>
<comment type="catalytic activity">
    <reaction evidence="19">
        <text>dodecanoate + NADH + 2 H(+) = dodecanal + NAD(+) + H2O</text>
        <dbReference type="Rhea" id="RHEA:44168"/>
        <dbReference type="ChEBI" id="CHEBI:15377"/>
        <dbReference type="ChEBI" id="CHEBI:15378"/>
        <dbReference type="ChEBI" id="CHEBI:18262"/>
        <dbReference type="ChEBI" id="CHEBI:27836"/>
        <dbReference type="ChEBI" id="CHEBI:57540"/>
        <dbReference type="ChEBI" id="CHEBI:57945"/>
    </reaction>
</comment>
<evidence type="ECO:0000256" key="30">
    <source>
        <dbReference type="PROSITE-ProRule" id="PRU10007"/>
    </source>
</evidence>
<evidence type="ECO:0000256" key="15">
    <source>
        <dbReference type="ARBA" id="ARBA00047498"/>
    </source>
</evidence>
<comment type="catalytic activity">
    <reaction evidence="27">
        <text>an aldehyde + NAD(+) + H2O = a carboxylate + NADH + 2 H(+)</text>
        <dbReference type="Rhea" id="RHEA:16185"/>
        <dbReference type="ChEBI" id="CHEBI:15377"/>
        <dbReference type="ChEBI" id="CHEBI:15378"/>
        <dbReference type="ChEBI" id="CHEBI:17478"/>
        <dbReference type="ChEBI" id="CHEBI:29067"/>
        <dbReference type="ChEBI" id="CHEBI:57540"/>
        <dbReference type="ChEBI" id="CHEBI:57945"/>
        <dbReference type="EC" id="1.2.1.3"/>
    </reaction>
</comment>
<evidence type="ECO:0000256" key="6">
    <source>
        <dbReference type="ARBA" id="ARBA00022692"/>
    </source>
</evidence>
<keyword evidence="8" id="KW-0276">Fatty acid metabolism</keyword>
<evidence type="ECO:0000256" key="3">
    <source>
        <dbReference type="ARBA" id="ARBA00009986"/>
    </source>
</evidence>
<comment type="catalytic activity">
    <reaction evidence="22">
        <text>octanal + NAD(+) + H2O = octanoate + NADH + 2 H(+)</text>
        <dbReference type="Rhea" id="RHEA:44100"/>
        <dbReference type="ChEBI" id="CHEBI:15377"/>
        <dbReference type="ChEBI" id="CHEBI:15378"/>
        <dbReference type="ChEBI" id="CHEBI:17935"/>
        <dbReference type="ChEBI" id="CHEBI:25646"/>
        <dbReference type="ChEBI" id="CHEBI:57540"/>
        <dbReference type="ChEBI" id="CHEBI:57945"/>
    </reaction>
</comment>
<evidence type="ECO:0000256" key="23">
    <source>
        <dbReference type="ARBA" id="ARBA00048826"/>
    </source>
</evidence>
<evidence type="ECO:0000256" key="18">
    <source>
        <dbReference type="ARBA" id="ARBA00047959"/>
    </source>
</evidence>
<dbReference type="GO" id="GO:0006081">
    <property type="term" value="P:aldehyde metabolic process"/>
    <property type="evidence" value="ECO:0007669"/>
    <property type="project" value="InterPro"/>
</dbReference>
<evidence type="ECO:0000256" key="10">
    <source>
        <dbReference type="ARBA" id="ARBA00022989"/>
    </source>
</evidence>
<evidence type="ECO:0000256" key="11">
    <source>
        <dbReference type="ARBA" id="ARBA00023002"/>
    </source>
</evidence>
<evidence type="ECO:0000256" key="20">
    <source>
        <dbReference type="ARBA" id="ARBA00048607"/>
    </source>
</evidence>
<dbReference type="SUPFAM" id="SSF53720">
    <property type="entry name" value="ALDH-like"/>
    <property type="match status" value="1"/>
</dbReference>